<dbReference type="PANTHER" id="PTHR31490">
    <property type="entry name" value="GLYCOSYL HYDROLASE"/>
    <property type="match status" value="1"/>
</dbReference>
<gene>
    <name evidence="12" type="ORF">JIN84_07515</name>
</gene>
<comment type="similarity">
    <text evidence="2">Belongs to the glycosyl hydrolase 10 (cellulase F) family.</text>
</comment>
<name>A0A934R1X6_9BACT</name>
<protein>
    <recommendedName>
        <fullName evidence="3">endo-1,4-beta-xylanase</fullName>
        <ecNumber evidence="3">3.2.1.8</ecNumber>
    </recommendedName>
</protein>
<accession>A0A934R1X6</accession>
<dbReference type="InterPro" id="IPR017853">
    <property type="entry name" value="GH"/>
</dbReference>
<evidence type="ECO:0000256" key="10">
    <source>
        <dbReference type="SAM" id="SignalP"/>
    </source>
</evidence>
<dbReference type="EC" id="3.2.1.8" evidence="3"/>
<evidence type="ECO:0000256" key="3">
    <source>
        <dbReference type="ARBA" id="ARBA00012590"/>
    </source>
</evidence>
<feature type="signal peptide" evidence="10">
    <location>
        <begin position="1"/>
        <end position="17"/>
    </location>
</feature>
<sequence>MRLIPFILMMAASFCPAVEIPAGGVELITTQEKTTAWTGTVGHAEKVSVDGQDFSQAMRITVDKASPEQPWNAQLATPLTTGPVKSGDKLLITYMARCPVEKEGLAMAKVQLKTPPHDMLGITENARIGTAWQAVHQVIVAKLDAPEGTAELAIFLGEQTQTVEIANVRVLNYGPDFDITKLPRQKDTYEGRGPGAPWRKAALERIESIRKADFSIRLRGKDGAPLANTAVEIELDRHEFGFGTCVTRGMLTMEGPDGDRYRDIVRRTCSRVVFENDLKPDTFPHDTQGKAELEKSMAWLEANGISIRGHYLMQEAVDGWTRERLADPAKAREALLASSRERIAAIGDRVTEWDVINHPIAWKGAEMLGQKGPPLDGVGMEIFREARQLTNLPLCINEDQIFRPGPQQDKTYELLEKLKRDGVRVDGLGNQAHFHSSYLPSPEELLRVTDHFTSVVPKQVITEFDIATNGDDQLAADYLRDSMIACFSHPAYDGFLLWGFWENRHWIPEAALWKKDWTPKPAALVWEEWLCENWHTKETLVSDADGRVSWRGFKGSYKVKTGARVTAPFQPGKTSEIVIPD</sequence>
<dbReference type="SUPFAM" id="SSF51445">
    <property type="entry name" value="(Trans)glycosidases"/>
    <property type="match status" value="1"/>
</dbReference>
<dbReference type="GO" id="GO:0031176">
    <property type="term" value="F:endo-1,4-beta-xylanase activity"/>
    <property type="evidence" value="ECO:0007669"/>
    <property type="project" value="UniProtKB-EC"/>
</dbReference>
<evidence type="ECO:0000259" key="11">
    <source>
        <dbReference type="PROSITE" id="PS51760"/>
    </source>
</evidence>
<evidence type="ECO:0000256" key="5">
    <source>
        <dbReference type="ARBA" id="ARBA00022729"/>
    </source>
</evidence>
<dbReference type="InterPro" id="IPR001000">
    <property type="entry name" value="GH10_dom"/>
</dbReference>
<dbReference type="EMBL" id="JAENIK010000008">
    <property type="protein sequence ID" value="MBK1815456.1"/>
    <property type="molecule type" value="Genomic_DNA"/>
</dbReference>
<evidence type="ECO:0000256" key="6">
    <source>
        <dbReference type="ARBA" id="ARBA00022801"/>
    </source>
</evidence>
<keyword evidence="5 10" id="KW-0732">Signal</keyword>
<keyword evidence="8" id="KW-0326">Glycosidase</keyword>
<feature type="chain" id="PRO_5037164895" description="endo-1,4-beta-xylanase" evidence="10">
    <location>
        <begin position="18"/>
        <end position="581"/>
    </location>
</feature>
<evidence type="ECO:0000256" key="4">
    <source>
        <dbReference type="ARBA" id="ARBA00022651"/>
    </source>
</evidence>
<evidence type="ECO:0000313" key="13">
    <source>
        <dbReference type="Proteomes" id="UP000600139"/>
    </source>
</evidence>
<evidence type="ECO:0000313" key="12">
    <source>
        <dbReference type="EMBL" id="MBK1815456.1"/>
    </source>
</evidence>
<evidence type="ECO:0000256" key="8">
    <source>
        <dbReference type="ARBA" id="ARBA00023295"/>
    </source>
</evidence>
<evidence type="ECO:0000256" key="7">
    <source>
        <dbReference type="ARBA" id="ARBA00023277"/>
    </source>
</evidence>
<dbReference type="PROSITE" id="PS51760">
    <property type="entry name" value="GH10_2"/>
    <property type="match status" value="1"/>
</dbReference>
<dbReference type="Pfam" id="PF00331">
    <property type="entry name" value="Glyco_hydro_10"/>
    <property type="match status" value="1"/>
</dbReference>
<dbReference type="AlphaFoldDB" id="A0A934R1X6"/>
<proteinExistence type="inferred from homology"/>
<comment type="caution">
    <text evidence="12">The sequence shown here is derived from an EMBL/GenBank/DDBJ whole genome shotgun (WGS) entry which is preliminary data.</text>
</comment>
<keyword evidence="7" id="KW-0119">Carbohydrate metabolism</keyword>
<dbReference type="Gene3D" id="2.60.120.260">
    <property type="entry name" value="Galactose-binding domain-like"/>
    <property type="match status" value="1"/>
</dbReference>
<dbReference type="InterPro" id="IPR008979">
    <property type="entry name" value="Galactose-bd-like_sf"/>
</dbReference>
<keyword evidence="6" id="KW-0378">Hydrolase</keyword>
<evidence type="ECO:0000256" key="2">
    <source>
        <dbReference type="ARBA" id="ARBA00007495"/>
    </source>
</evidence>
<evidence type="ECO:0000256" key="9">
    <source>
        <dbReference type="ARBA" id="ARBA00023326"/>
    </source>
</evidence>
<dbReference type="Gene3D" id="3.20.20.80">
    <property type="entry name" value="Glycosidases"/>
    <property type="match status" value="1"/>
</dbReference>
<reference evidence="12" key="1">
    <citation type="submission" date="2021-01" db="EMBL/GenBank/DDBJ databases">
        <title>Modified the classification status of verrucomicrobia.</title>
        <authorList>
            <person name="Feng X."/>
        </authorList>
    </citation>
    <scope>NUCLEOTIDE SEQUENCE</scope>
    <source>
        <strain evidence="12">JCM 18052</strain>
    </source>
</reference>
<comment type="catalytic activity">
    <reaction evidence="1">
        <text>Endohydrolysis of (1-&gt;4)-beta-D-xylosidic linkages in xylans.</text>
        <dbReference type="EC" id="3.2.1.8"/>
    </reaction>
</comment>
<organism evidence="12 13">
    <name type="scientific">Luteolibacter yonseiensis</name>
    <dbReference type="NCBI Taxonomy" id="1144680"/>
    <lineage>
        <taxon>Bacteria</taxon>
        <taxon>Pseudomonadati</taxon>
        <taxon>Verrucomicrobiota</taxon>
        <taxon>Verrucomicrobiia</taxon>
        <taxon>Verrucomicrobiales</taxon>
        <taxon>Verrucomicrobiaceae</taxon>
        <taxon>Luteolibacter</taxon>
    </lineage>
</organism>
<dbReference type="GO" id="GO:0045493">
    <property type="term" value="P:xylan catabolic process"/>
    <property type="evidence" value="ECO:0007669"/>
    <property type="project" value="UniProtKB-KW"/>
</dbReference>
<keyword evidence="4" id="KW-0858">Xylan degradation</keyword>
<dbReference type="InterPro" id="IPR044846">
    <property type="entry name" value="GH10"/>
</dbReference>
<dbReference type="SUPFAM" id="SSF49785">
    <property type="entry name" value="Galactose-binding domain-like"/>
    <property type="match status" value="1"/>
</dbReference>
<dbReference type="Proteomes" id="UP000600139">
    <property type="component" value="Unassembled WGS sequence"/>
</dbReference>
<keyword evidence="9" id="KW-0624">Polysaccharide degradation</keyword>
<dbReference type="PANTHER" id="PTHR31490:SF88">
    <property type="entry name" value="BETA-XYLANASE"/>
    <property type="match status" value="1"/>
</dbReference>
<feature type="domain" description="GH10" evidence="11">
    <location>
        <begin position="247"/>
        <end position="529"/>
    </location>
</feature>
<evidence type="ECO:0000256" key="1">
    <source>
        <dbReference type="ARBA" id="ARBA00000681"/>
    </source>
</evidence>
<keyword evidence="13" id="KW-1185">Reference proteome</keyword>
<dbReference type="SMART" id="SM00633">
    <property type="entry name" value="Glyco_10"/>
    <property type="match status" value="1"/>
</dbReference>
<dbReference type="RefSeq" id="WP_200350416.1">
    <property type="nucleotide sequence ID" value="NZ_BAABHZ010000012.1"/>
</dbReference>